<protein>
    <recommendedName>
        <fullName evidence="2">phosphoenolpyruvate mutase</fullName>
        <ecNumber evidence="2">5.4.2.9</ecNumber>
    </recommendedName>
</protein>
<evidence type="ECO:0000256" key="3">
    <source>
        <dbReference type="ARBA" id="ARBA00038455"/>
    </source>
</evidence>
<dbReference type="InterPro" id="IPR040442">
    <property type="entry name" value="Pyrv_kinase-like_dom_sf"/>
</dbReference>
<dbReference type="InterPro" id="IPR012698">
    <property type="entry name" value="PEnolPyrv_PMutase_core"/>
</dbReference>
<dbReference type="InterPro" id="IPR015813">
    <property type="entry name" value="Pyrv/PenolPyrv_kinase-like_dom"/>
</dbReference>
<dbReference type="EC" id="5.4.2.9" evidence="2"/>
<dbReference type="EMBL" id="CAJNOQ010016176">
    <property type="protein sequence ID" value="CAF1376199.1"/>
    <property type="molecule type" value="Genomic_DNA"/>
</dbReference>
<dbReference type="SUPFAM" id="SSF51621">
    <property type="entry name" value="Phosphoenolpyruvate/pyruvate domain"/>
    <property type="match status" value="1"/>
</dbReference>
<dbReference type="PANTHER" id="PTHR42905">
    <property type="entry name" value="PHOSPHOENOLPYRUVATE CARBOXYLASE"/>
    <property type="match status" value="1"/>
</dbReference>
<proteinExistence type="inferred from homology"/>
<evidence type="ECO:0000256" key="2">
    <source>
        <dbReference type="ARBA" id="ARBA00024063"/>
    </source>
</evidence>
<keyword evidence="6" id="KW-1185">Reference proteome</keyword>
<dbReference type="GO" id="GO:0050188">
    <property type="term" value="F:phosphoenolpyruvate mutase activity"/>
    <property type="evidence" value="ECO:0007669"/>
    <property type="project" value="UniProtKB-EC"/>
</dbReference>
<evidence type="ECO:0000313" key="5">
    <source>
        <dbReference type="EMBL" id="CAF4266682.1"/>
    </source>
</evidence>
<comment type="similarity">
    <text evidence="3">Belongs to the isocitrate lyase/PEP mutase superfamily. PEP mutase family.</text>
</comment>
<dbReference type="AlphaFoldDB" id="A0A815J154"/>
<gene>
    <name evidence="4" type="ORF">GPM918_LOCUS32099</name>
    <name evidence="5" type="ORF">SRO942_LOCUS32757</name>
</gene>
<evidence type="ECO:0000313" key="4">
    <source>
        <dbReference type="EMBL" id="CAF1376199.1"/>
    </source>
</evidence>
<sequence length="326" mass="36985">MNKLHSMFRTLCVNITRNLSSKASLETQSRSSKGKSKATVLKQMLLSNELEFIMEAHNALSAKIVEETGFKAIWASGLAMSAQLGLRDSNEASWTQVLDILEFMSDCTSIPILVDADTGYGNFNNARRLVKKLEQRHIAGACIEDKLFPKTNSLHDNRSQPLADIEEFSMKIRAMKDTQQDPDFCVIARVEAFIAGWGLDEALKRAEAYRKAGADAILMHSKNKQPHEIEQFMKAWNNQGPVVIVPTNYYQTPTDDFRKWGVSTVIWANHNIRSSITAMQQISKQIYKEKTLKNIETQIASVKEIFRLQNDAELVQAEKKYLPRKE</sequence>
<evidence type="ECO:0000313" key="6">
    <source>
        <dbReference type="Proteomes" id="UP000663829"/>
    </source>
</evidence>
<name>A0A815J154_9BILA</name>
<dbReference type="NCBIfam" id="TIGR02320">
    <property type="entry name" value="PEP_mutase"/>
    <property type="match status" value="1"/>
</dbReference>
<keyword evidence="1" id="KW-0413">Isomerase</keyword>
<dbReference type="CDD" id="cd00377">
    <property type="entry name" value="ICL_PEPM"/>
    <property type="match status" value="1"/>
</dbReference>
<dbReference type="PANTHER" id="PTHR42905:SF7">
    <property type="entry name" value="PHOSPHOENOLPYRUVATE PHOSPHOMUTASE"/>
    <property type="match status" value="1"/>
</dbReference>
<dbReference type="Gene3D" id="3.20.20.60">
    <property type="entry name" value="Phosphoenolpyruvate-binding domains"/>
    <property type="match status" value="1"/>
</dbReference>
<dbReference type="Proteomes" id="UP000681722">
    <property type="component" value="Unassembled WGS sequence"/>
</dbReference>
<comment type="caution">
    <text evidence="4">The sequence shown here is derived from an EMBL/GenBank/DDBJ whole genome shotgun (WGS) entry which is preliminary data.</text>
</comment>
<dbReference type="EMBL" id="CAJOBC010078486">
    <property type="protein sequence ID" value="CAF4266682.1"/>
    <property type="molecule type" value="Genomic_DNA"/>
</dbReference>
<organism evidence="4 6">
    <name type="scientific">Didymodactylos carnosus</name>
    <dbReference type="NCBI Taxonomy" id="1234261"/>
    <lineage>
        <taxon>Eukaryota</taxon>
        <taxon>Metazoa</taxon>
        <taxon>Spiralia</taxon>
        <taxon>Gnathifera</taxon>
        <taxon>Rotifera</taxon>
        <taxon>Eurotatoria</taxon>
        <taxon>Bdelloidea</taxon>
        <taxon>Philodinida</taxon>
        <taxon>Philodinidae</taxon>
        <taxon>Didymodactylos</taxon>
    </lineage>
</organism>
<dbReference type="Proteomes" id="UP000663829">
    <property type="component" value="Unassembled WGS sequence"/>
</dbReference>
<dbReference type="OrthoDB" id="429143at2759"/>
<dbReference type="Pfam" id="PF13714">
    <property type="entry name" value="PEP_mutase"/>
    <property type="match status" value="1"/>
</dbReference>
<accession>A0A815J154</accession>
<dbReference type="InterPro" id="IPR039556">
    <property type="entry name" value="ICL/PEPM"/>
</dbReference>
<evidence type="ECO:0000256" key="1">
    <source>
        <dbReference type="ARBA" id="ARBA00023235"/>
    </source>
</evidence>
<reference evidence="4" key="1">
    <citation type="submission" date="2021-02" db="EMBL/GenBank/DDBJ databases">
        <authorList>
            <person name="Nowell W R."/>
        </authorList>
    </citation>
    <scope>NUCLEOTIDE SEQUENCE</scope>
</reference>